<dbReference type="Proteomes" id="UP000557204">
    <property type="component" value="Unassembled WGS sequence"/>
</dbReference>
<accession>A0A849K712</accession>
<organism evidence="1 2">
    <name type="scientific">Isoptericola sediminis</name>
    <dbReference type="NCBI Taxonomy" id="2733572"/>
    <lineage>
        <taxon>Bacteria</taxon>
        <taxon>Bacillati</taxon>
        <taxon>Actinomycetota</taxon>
        <taxon>Actinomycetes</taxon>
        <taxon>Micrococcales</taxon>
        <taxon>Promicromonosporaceae</taxon>
        <taxon>Isoptericola</taxon>
    </lineage>
</organism>
<protein>
    <submittedName>
        <fullName evidence="1">YbjN domain-containing protein</fullName>
    </submittedName>
</protein>
<evidence type="ECO:0000313" key="1">
    <source>
        <dbReference type="EMBL" id="NNU28230.1"/>
    </source>
</evidence>
<dbReference type="EMBL" id="JABFAJ010000021">
    <property type="protein sequence ID" value="NNU28230.1"/>
    <property type="molecule type" value="Genomic_DNA"/>
</dbReference>
<proteinExistence type="predicted"/>
<reference evidence="1 2" key="1">
    <citation type="submission" date="2020-05" db="EMBL/GenBank/DDBJ databases">
        <title>Genome sequence of Isoptericola sp. JC619 isolated from Chilika lagoon, India.</title>
        <authorList>
            <person name="Kumar D."/>
            <person name="Appam K."/>
            <person name="Gandham S."/>
            <person name="Uppada J."/>
            <person name="Sasikala C."/>
            <person name="Venkata Ramana C."/>
        </authorList>
    </citation>
    <scope>NUCLEOTIDE SEQUENCE [LARGE SCALE GENOMIC DNA]</scope>
    <source>
        <strain evidence="1 2">JC619</strain>
    </source>
</reference>
<evidence type="ECO:0000313" key="2">
    <source>
        <dbReference type="Proteomes" id="UP000557204"/>
    </source>
</evidence>
<dbReference type="AlphaFoldDB" id="A0A849K712"/>
<comment type="caution">
    <text evidence="1">The sequence shown here is derived from an EMBL/GenBank/DDBJ whole genome shotgun (WGS) entry which is preliminary data.</text>
</comment>
<keyword evidence="2" id="KW-1185">Reference proteome</keyword>
<gene>
    <name evidence="1" type="ORF">HLI28_11840</name>
</gene>
<name>A0A849K712_9MICO</name>
<dbReference type="InterPro" id="IPR019660">
    <property type="entry name" value="Put_sensory_transdc_reg_YbjN"/>
</dbReference>
<dbReference type="Pfam" id="PF10722">
    <property type="entry name" value="YbjN"/>
    <property type="match status" value="1"/>
</dbReference>
<sequence length="191" mass="20820">MGGVRFFGSRRIARSSAASREEPLDADLLRSDVENVLLDGPVGQLAGAAPRPVSRERVSAWLDASGFTYTVDNDGDLGGIWHGRVFSFLVLGDDGEVVQVRGQWHRQATIERLGEILEVCNAWNAERIWPTAYARVRDDGTVVVCAEVTTSLEHGATDDQLAQVLECGLSTGVMLFEHLDSVFPDPLQVTP</sequence>
<dbReference type="CDD" id="cd17511">
    <property type="entry name" value="YbjN_AmyR-like"/>
    <property type="match status" value="1"/>
</dbReference>